<dbReference type="Gene3D" id="2.40.160.210">
    <property type="entry name" value="Acyl-CoA thioesterase, double hotdog domain"/>
    <property type="match status" value="1"/>
</dbReference>
<feature type="domain" description="Acyl-CoA thioesterase-like C-terminal" evidence="3">
    <location>
        <begin position="116"/>
        <end position="258"/>
    </location>
</feature>
<evidence type="ECO:0000259" key="3">
    <source>
        <dbReference type="Pfam" id="PF20789"/>
    </source>
</evidence>
<evidence type="ECO:0000313" key="5">
    <source>
        <dbReference type="Proteomes" id="UP000198217"/>
    </source>
</evidence>
<evidence type="ECO:0000256" key="1">
    <source>
        <dbReference type="SAM" id="MobiDB-lite"/>
    </source>
</evidence>
<dbReference type="EMBL" id="LT607750">
    <property type="protein sequence ID" value="SCG79731.1"/>
    <property type="molecule type" value="Genomic_DNA"/>
</dbReference>
<dbReference type="Pfam" id="PF13622">
    <property type="entry name" value="4HBT_3"/>
    <property type="match status" value="1"/>
</dbReference>
<keyword evidence="5" id="KW-1185">Reference proteome</keyword>
<organism evidence="4 5">
    <name type="scientific">Micromonospora echinaurantiaca</name>
    <dbReference type="NCBI Taxonomy" id="47857"/>
    <lineage>
        <taxon>Bacteria</taxon>
        <taxon>Bacillati</taxon>
        <taxon>Actinomycetota</taxon>
        <taxon>Actinomycetes</taxon>
        <taxon>Micromonosporales</taxon>
        <taxon>Micromonosporaceae</taxon>
        <taxon>Micromonospora</taxon>
    </lineage>
</organism>
<reference evidence="4 5" key="1">
    <citation type="submission" date="2016-06" db="EMBL/GenBank/DDBJ databases">
        <authorList>
            <person name="Kjaerup R.B."/>
            <person name="Dalgaard T.S."/>
            <person name="Juul-Madsen H.R."/>
        </authorList>
    </citation>
    <scope>NUCLEOTIDE SEQUENCE [LARGE SCALE GENOMIC DNA]</scope>
    <source>
        <strain evidence="4 5">DSM 43904</strain>
    </source>
</reference>
<dbReference type="Proteomes" id="UP000198217">
    <property type="component" value="Chromosome I"/>
</dbReference>
<dbReference type="SUPFAM" id="SSF54637">
    <property type="entry name" value="Thioesterase/thiol ester dehydrase-isomerase"/>
    <property type="match status" value="2"/>
</dbReference>
<dbReference type="RefSeq" id="WP_088996842.1">
    <property type="nucleotide sequence ID" value="NZ_LT607750.1"/>
</dbReference>
<dbReference type="AlphaFoldDB" id="A0A1C5KAV0"/>
<evidence type="ECO:0000313" key="4">
    <source>
        <dbReference type="EMBL" id="SCG79731.1"/>
    </source>
</evidence>
<protein>
    <submittedName>
        <fullName evidence="4">Acyl-CoA thioesterase</fullName>
    </submittedName>
</protein>
<feature type="compositionally biased region" description="Pro residues" evidence="1">
    <location>
        <begin position="110"/>
        <end position="124"/>
    </location>
</feature>
<dbReference type="InterPro" id="IPR029069">
    <property type="entry name" value="HotDog_dom_sf"/>
</dbReference>
<gene>
    <name evidence="4" type="ORF">GA0070609_6026</name>
</gene>
<sequence>MTYEAFYEPAGANRFVATPATAGPWDPAAQHAGPPSALLARALADHDPVDGQPLTRVSVDILRPVPVAELSLRVRTLRAGRRITLVEGIAEAGGQEVLHARGWRILTPAEPTPATPDDAPPAPGPDAGTEPEFWSSAHAAGYLAAMQWRFVAGAFAEPGPARVWVRPRIPLLPAEPVRPAELALLVADSGSGVSARLDLARWLFVNVDLTVTLHRPPRGEWLLLDSATTIGPHGSGVAESRLADTAGTVGRAVQTLVVAPR</sequence>
<feature type="region of interest" description="Disordered" evidence="1">
    <location>
        <begin position="108"/>
        <end position="129"/>
    </location>
</feature>
<dbReference type="Pfam" id="PF20789">
    <property type="entry name" value="4HBT_3C"/>
    <property type="match status" value="1"/>
</dbReference>
<dbReference type="InterPro" id="IPR049449">
    <property type="entry name" value="TesB_ACOT8-like_N"/>
</dbReference>
<accession>A0A1C5KAV0</accession>
<dbReference type="InterPro" id="IPR049450">
    <property type="entry name" value="ACOT8-like_C"/>
</dbReference>
<evidence type="ECO:0000259" key="2">
    <source>
        <dbReference type="Pfam" id="PF13622"/>
    </source>
</evidence>
<dbReference type="InterPro" id="IPR042171">
    <property type="entry name" value="Acyl-CoA_hotdog"/>
</dbReference>
<proteinExistence type="predicted"/>
<name>A0A1C5KAV0_9ACTN</name>
<feature type="domain" description="Acyl-CoA thioesterase-like N-terminal HotDog" evidence="2">
    <location>
        <begin position="22"/>
        <end position="104"/>
    </location>
</feature>